<name>A0A8H3WYP0_GIGMA</name>
<comment type="caution">
    <text evidence="1">The sequence shown here is derived from an EMBL/GenBank/DDBJ whole genome shotgun (WGS) entry which is preliminary data.</text>
</comment>
<protein>
    <submittedName>
        <fullName evidence="1">Uncharacterized protein</fullName>
    </submittedName>
</protein>
<sequence length="109" mass="12332">MARGNFSRIVVTNMRKGLLDSKGSLGPKGEPEKKNLFTVCYPKQCAQIYTLGNSLRLSIGRLENNVFIPHYGGINSYFSILLIDGQSNLKPPMLPPDDLREWYTICFTY</sequence>
<dbReference type="EMBL" id="WTPW01002726">
    <property type="protein sequence ID" value="KAF0369173.1"/>
    <property type="molecule type" value="Genomic_DNA"/>
</dbReference>
<dbReference type="Proteomes" id="UP000439903">
    <property type="component" value="Unassembled WGS sequence"/>
</dbReference>
<gene>
    <name evidence="1" type="ORF">F8M41_013441</name>
</gene>
<proteinExistence type="predicted"/>
<keyword evidence="2" id="KW-1185">Reference proteome</keyword>
<evidence type="ECO:0000313" key="2">
    <source>
        <dbReference type="Proteomes" id="UP000439903"/>
    </source>
</evidence>
<evidence type="ECO:0000313" key="1">
    <source>
        <dbReference type="EMBL" id="KAF0369173.1"/>
    </source>
</evidence>
<reference evidence="1 2" key="1">
    <citation type="journal article" date="2019" name="Environ. Microbiol.">
        <title>At the nexus of three kingdoms: the genome of the mycorrhizal fungus Gigaspora margarita provides insights into plant, endobacterial and fungal interactions.</title>
        <authorList>
            <person name="Venice F."/>
            <person name="Ghignone S."/>
            <person name="Salvioli di Fossalunga A."/>
            <person name="Amselem J."/>
            <person name="Novero M."/>
            <person name="Xianan X."/>
            <person name="Sedzielewska Toro K."/>
            <person name="Morin E."/>
            <person name="Lipzen A."/>
            <person name="Grigoriev I.V."/>
            <person name="Henrissat B."/>
            <person name="Martin F.M."/>
            <person name="Bonfante P."/>
        </authorList>
    </citation>
    <scope>NUCLEOTIDE SEQUENCE [LARGE SCALE GENOMIC DNA]</scope>
    <source>
        <strain evidence="1 2">BEG34</strain>
    </source>
</reference>
<accession>A0A8H3WYP0</accession>
<dbReference type="AlphaFoldDB" id="A0A8H3WYP0"/>
<organism evidence="1 2">
    <name type="scientific">Gigaspora margarita</name>
    <dbReference type="NCBI Taxonomy" id="4874"/>
    <lineage>
        <taxon>Eukaryota</taxon>
        <taxon>Fungi</taxon>
        <taxon>Fungi incertae sedis</taxon>
        <taxon>Mucoromycota</taxon>
        <taxon>Glomeromycotina</taxon>
        <taxon>Glomeromycetes</taxon>
        <taxon>Diversisporales</taxon>
        <taxon>Gigasporaceae</taxon>
        <taxon>Gigaspora</taxon>
    </lineage>
</organism>